<evidence type="ECO:0000313" key="3">
    <source>
        <dbReference type="Proteomes" id="UP000663828"/>
    </source>
</evidence>
<dbReference type="Pfam" id="PF08241">
    <property type="entry name" value="Methyltransf_11"/>
    <property type="match status" value="1"/>
</dbReference>
<protein>
    <recommendedName>
        <fullName evidence="1">Methyltransferase type 11 domain-containing protein</fullName>
    </recommendedName>
</protein>
<evidence type="ECO:0000313" key="2">
    <source>
        <dbReference type="EMBL" id="CAF0965360.1"/>
    </source>
</evidence>
<dbReference type="SUPFAM" id="SSF53335">
    <property type="entry name" value="S-adenosyl-L-methionine-dependent methyltransferases"/>
    <property type="match status" value="1"/>
</dbReference>
<accession>A0A814EEM4</accession>
<dbReference type="InterPro" id="IPR029063">
    <property type="entry name" value="SAM-dependent_MTases_sf"/>
</dbReference>
<gene>
    <name evidence="2" type="ORF">XAT740_LOCUS11376</name>
</gene>
<dbReference type="Gene3D" id="3.40.50.150">
    <property type="entry name" value="Vaccinia Virus protein VP39"/>
    <property type="match status" value="1"/>
</dbReference>
<sequence>MLSKAKEMSTDNTIIYRQDNLEQLELSSNTYDLAYSSLTLHYIEHLSQLSKAIYHPLRSDGYSIFSLEHPIILLVSIQKPHRK</sequence>
<proteinExistence type="predicted"/>
<dbReference type="InterPro" id="IPR013216">
    <property type="entry name" value="Methyltransf_11"/>
</dbReference>
<keyword evidence="3" id="KW-1185">Reference proteome</keyword>
<dbReference type="EMBL" id="CAJNOR010000625">
    <property type="protein sequence ID" value="CAF0965360.1"/>
    <property type="molecule type" value="Genomic_DNA"/>
</dbReference>
<comment type="caution">
    <text evidence="2">The sequence shown here is derived from an EMBL/GenBank/DDBJ whole genome shotgun (WGS) entry which is preliminary data.</text>
</comment>
<dbReference type="Proteomes" id="UP000663828">
    <property type="component" value="Unassembled WGS sequence"/>
</dbReference>
<dbReference type="GO" id="GO:0008757">
    <property type="term" value="F:S-adenosylmethionine-dependent methyltransferase activity"/>
    <property type="evidence" value="ECO:0007669"/>
    <property type="project" value="InterPro"/>
</dbReference>
<organism evidence="2 3">
    <name type="scientific">Adineta ricciae</name>
    <name type="common">Rotifer</name>
    <dbReference type="NCBI Taxonomy" id="249248"/>
    <lineage>
        <taxon>Eukaryota</taxon>
        <taxon>Metazoa</taxon>
        <taxon>Spiralia</taxon>
        <taxon>Gnathifera</taxon>
        <taxon>Rotifera</taxon>
        <taxon>Eurotatoria</taxon>
        <taxon>Bdelloidea</taxon>
        <taxon>Adinetida</taxon>
        <taxon>Adinetidae</taxon>
        <taxon>Adineta</taxon>
    </lineage>
</organism>
<reference evidence="2" key="1">
    <citation type="submission" date="2021-02" db="EMBL/GenBank/DDBJ databases">
        <authorList>
            <person name="Nowell W R."/>
        </authorList>
    </citation>
    <scope>NUCLEOTIDE SEQUENCE</scope>
</reference>
<dbReference type="AlphaFoldDB" id="A0A814EEM4"/>
<name>A0A814EEM4_ADIRI</name>
<feature type="domain" description="Methyltransferase type 11" evidence="1">
    <location>
        <begin position="1"/>
        <end position="65"/>
    </location>
</feature>
<evidence type="ECO:0000259" key="1">
    <source>
        <dbReference type="Pfam" id="PF08241"/>
    </source>
</evidence>